<protein>
    <submittedName>
        <fullName evidence="1">Uncharacterized protein</fullName>
    </submittedName>
</protein>
<dbReference type="EMBL" id="JAESVA010000014">
    <property type="protein sequence ID" value="MCB8883512.1"/>
    <property type="molecule type" value="Genomic_DNA"/>
</dbReference>
<reference evidence="1 2" key="1">
    <citation type="journal article" date="2021" name="Microorganisms">
        <title>Acidisoma silvae sp. nov. and Acidisomacellulosilytica sp. nov., Two Acidophilic Bacteria Isolated from Decaying Wood, Hydrolyzing Cellulose and Producing Poly-3-hydroxybutyrate.</title>
        <authorList>
            <person name="Mieszkin S."/>
            <person name="Pouder E."/>
            <person name="Uroz S."/>
            <person name="Simon-Colin C."/>
            <person name="Alain K."/>
        </authorList>
    </citation>
    <scope>NUCLEOTIDE SEQUENCE [LARGE SCALE GENOMIC DNA]</scope>
    <source>
        <strain evidence="1 2">HW T5.17</strain>
    </source>
</reference>
<dbReference type="RefSeq" id="WP_227310169.1">
    <property type="nucleotide sequence ID" value="NZ_JAESVA010000014.1"/>
</dbReference>
<dbReference type="AlphaFoldDB" id="A0A963Z7Y3"/>
<proteinExistence type="predicted"/>
<dbReference type="Proteomes" id="UP000721844">
    <property type="component" value="Unassembled WGS sequence"/>
</dbReference>
<keyword evidence="2" id="KW-1185">Reference proteome</keyword>
<sequence>MASIAPPASAAATRTEVWRGAYSCAQGLTGLTLTLLIQPGGETAGLFEFYAVGANPRVPKGCFDMMGMMDRNHHLTLAPGAWRRHPTGYVTVGLTGDEVDAKRLVGTIAGPGCSTFALVRQTMPGQPSACASVSV</sequence>
<evidence type="ECO:0000313" key="2">
    <source>
        <dbReference type="Proteomes" id="UP000721844"/>
    </source>
</evidence>
<name>A0A963Z7Y3_9PROT</name>
<organism evidence="1 2">
    <name type="scientific">Acidisoma cellulosilyticum</name>
    <dbReference type="NCBI Taxonomy" id="2802395"/>
    <lineage>
        <taxon>Bacteria</taxon>
        <taxon>Pseudomonadati</taxon>
        <taxon>Pseudomonadota</taxon>
        <taxon>Alphaproteobacteria</taxon>
        <taxon>Acetobacterales</taxon>
        <taxon>Acidocellaceae</taxon>
        <taxon>Acidisoma</taxon>
    </lineage>
</organism>
<gene>
    <name evidence="1" type="ORF">ACELLULO517_24910</name>
</gene>
<accession>A0A963Z7Y3</accession>
<comment type="caution">
    <text evidence="1">The sequence shown here is derived from an EMBL/GenBank/DDBJ whole genome shotgun (WGS) entry which is preliminary data.</text>
</comment>
<evidence type="ECO:0000313" key="1">
    <source>
        <dbReference type="EMBL" id="MCB8883512.1"/>
    </source>
</evidence>